<organism evidence="1 2">
    <name type="scientific">Brachionus plicatilis</name>
    <name type="common">Marine rotifer</name>
    <name type="synonym">Brachionus muelleri</name>
    <dbReference type="NCBI Taxonomy" id="10195"/>
    <lineage>
        <taxon>Eukaryota</taxon>
        <taxon>Metazoa</taxon>
        <taxon>Spiralia</taxon>
        <taxon>Gnathifera</taxon>
        <taxon>Rotifera</taxon>
        <taxon>Eurotatoria</taxon>
        <taxon>Monogononta</taxon>
        <taxon>Pseudotrocha</taxon>
        <taxon>Ploima</taxon>
        <taxon>Brachionidae</taxon>
        <taxon>Brachionus</taxon>
    </lineage>
</organism>
<proteinExistence type="predicted"/>
<keyword evidence="2" id="KW-1185">Reference proteome</keyword>
<evidence type="ECO:0000313" key="2">
    <source>
        <dbReference type="Proteomes" id="UP000276133"/>
    </source>
</evidence>
<reference evidence="1 2" key="1">
    <citation type="journal article" date="2018" name="Sci. Rep.">
        <title>Genomic signatures of local adaptation to the degree of environmental predictability in rotifers.</title>
        <authorList>
            <person name="Franch-Gras L."/>
            <person name="Hahn C."/>
            <person name="Garcia-Roger E.M."/>
            <person name="Carmona M.J."/>
            <person name="Serra M."/>
            <person name="Gomez A."/>
        </authorList>
    </citation>
    <scope>NUCLEOTIDE SEQUENCE [LARGE SCALE GENOMIC DNA]</scope>
    <source>
        <strain evidence="1">HYR1</strain>
    </source>
</reference>
<dbReference type="Proteomes" id="UP000276133">
    <property type="component" value="Unassembled WGS sequence"/>
</dbReference>
<comment type="caution">
    <text evidence="1">The sequence shown here is derived from an EMBL/GenBank/DDBJ whole genome shotgun (WGS) entry which is preliminary data.</text>
</comment>
<name>A0A3M7PHA1_BRAPC</name>
<sequence length="99" mass="11631">MDPIFHLKKIKLYFDFFLIFYSEITLSSGLNLKNHLNHTDIIVEIISHEFKLVSSPRCLRLNVINTPEARGDLQGFMIDFTIPHRVSYSLKFNLSLEKF</sequence>
<evidence type="ECO:0000313" key="1">
    <source>
        <dbReference type="EMBL" id="RMZ98496.1"/>
    </source>
</evidence>
<protein>
    <submittedName>
        <fullName evidence="1">Uncharacterized protein</fullName>
    </submittedName>
</protein>
<accession>A0A3M7PHA1</accession>
<gene>
    <name evidence="1" type="ORF">BpHYR1_041275</name>
</gene>
<dbReference type="AlphaFoldDB" id="A0A3M7PHA1"/>
<dbReference type="EMBL" id="REGN01010743">
    <property type="protein sequence ID" value="RMZ98496.1"/>
    <property type="molecule type" value="Genomic_DNA"/>
</dbReference>